<dbReference type="Pfam" id="PF02254">
    <property type="entry name" value="TrkA_N"/>
    <property type="match status" value="1"/>
</dbReference>
<dbReference type="PROSITE" id="PS51202">
    <property type="entry name" value="RCK_C"/>
    <property type="match status" value="1"/>
</dbReference>
<keyword evidence="2" id="KW-0812">Transmembrane</keyword>
<dbReference type="Gene3D" id="3.30.70.1450">
    <property type="entry name" value="Regulator of K+ conductance, C-terminal domain"/>
    <property type="match status" value="1"/>
</dbReference>
<gene>
    <name evidence="5" type="ORF">HNR42_002097</name>
</gene>
<dbReference type="GO" id="GO:0006813">
    <property type="term" value="P:potassium ion transport"/>
    <property type="evidence" value="ECO:0007669"/>
    <property type="project" value="InterPro"/>
</dbReference>
<dbReference type="PROSITE" id="PS51201">
    <property type="entry name" value="RCK_N"/>
    <property type="match status" value="1"/>
</dbReference>
<dbReference type="InterPro" id="IPR050721">
    <property type="entry name" value="Trk_Ktr_HKT_K-transport"/>
</dbReference>
<feature type="transmembrane region" description="Helical" evidence="2">
    <location>
        <begin position="68"/>
        <end position="89"/>
    </location>
</feature>
<evidence type="ECO:0000259" key="3">
    <source>
        <dbReference type="PROSITE" id="PS51201"/>
    </source>
</evidence>
<evidence type="ECO:0000313" key="5">
    <source>
        <dbReference type="EMBL" id="MBB6098662.1"/>
    </source>
</evidence>
<accession>A0A841I3S0</accession>
<reference evidence="5 6" key="1">
    <citation type="submission" date="2020-08" db="EMBL/GenBank/DDBJ databases">
        <title>Genomic Encyclopedia of Type Strains, Phase IV (KMG-IV): sequencing the most valuable type-strain genomes for metagenomic binning, comparative biology and taxonomic classification.</title>
        <authorList>
            <person name="Goeker M."/>
        </authorList>
    </citation>
    <scope>NUCLEOTIDE SEQUENCE [LARGE SCALE GENOMIC DNA]</scope>
    <source>
        <strain evidence="5 6">DSM 21458</strain>
    </source>
</reference>
<dbReference type="RefSeq" id="WP_183987310.1">
    <property type="nucleotide sequence ID" value="NZ_JACHHG010000007.1"/>
</dbReference>
<keyword evidence="5" id="KW-0406">Ion transport</keyword>
<keyword evidence="5" id="KW-0813">Transport</keyword>
<keyword evidence="6" id="KW-1185">Reference proteome</keyword>
<proteinExistence type="predicted"/>
<feature type="transmembrane region" description="Helical" evidence="2">
    <location>
        <begin position="12"/>
        <end position="32"/>
    </location>
</feature>
<protein>
    <submittedName>
        <fullName evidence="5">Voltage-gated potassium channel</fullName>
    </submittedName>
</protein>
<dbReference type="GO" id="GO:0005886">
    <property type="term" value="C:plasma membrane"/>
    <property type="evidence" value="ECO:0007669"/>
    <property type="project" value="UniProtKB-SubCell"/>
</dbReference>
<keyword evidence="5" id="KW-0407">Ion channel</keyword>
<dbReference type="InterPro" id="IPR036291">
    <property type="entry name" value="NAD(P)-bd_dom_sf"/>
</dbReference>
<keyword evidence="2" id="KW-1133">Transmembrane helix</keyword>
<dbReference type="GO" id="GO:0008324">
    <property type="term" value="F:monoatomic cation transmembrane transporter activity"/>
    <property type="evidence" value="ECO:0007669"/>
    <property type="project" value="InterPro"/>
</dbReference>
<dbReference type="Gene3D" id="1.10.287.70">
    <property type="match status" value="1"/>
</dbReference>
<dbReference type="InterPro" id="IPR003148">
    <property type="entry name" value="RCK_N"/>
</dbReference>
<dbReference type="InterPro" id="IPR013099">
    <property type="entry name" value="K_chnl_dom"/>
</dbReference>
<organism evidence="5 6">
    <name type="scientific">Deinobacterium chartae</name>
    <dbReference type="NCBI Taxonomy" id="521158"/>
    <lineage>
        <taxon>Bacteria</taxon>
        <taxon>Thermotogati</taxon>
        <taxon>Deinococcota</taxon>
        <taxon>Deinococci</taxon>
        <taxon>Deinococcales</taxon>
        <taxon>Deinococcaceae</taxon>
        <taxon>Deinobacterium</taxon>
    </lineage>
</organism>
<dbReference type="Proteomes" id="UP000569951">
    <property type="component" value="Unassembled WGS sequence"/>
</dbReference>
<dbReference type="InterPro" id="IPR036721">
    <property type="entry name" value="RCK_C_sf"/>
</dbReference>
<sequence>MTSPLEAAELRARILLLLGLLASLIALGTLGYVLLEGWSFLDGLYMTLMVLTTVGLGEVKPLHPGGKWVTIALMTVGIGIVLYALTTLAETVLRSLTSPRRHVRQVEKRMHKLQNHVIVCGFGQVGEQVCHALHEAGYSFALIERDPARVRHAQSLGYLVLEDDATHDDALRRAGIERANTLVTVLDSDASNLYVTLSARQLGARVSIIARSNAPESAHKLERAGADRVVNPYRASGLSMASLVLRPSLAEFVEKITLGNLDFRLEEIRLGPDSGLIGSDAAQLARLGVTVVAVRGADGSIRRSSSQLHLRAGDVLLAIGTDVEMQALEAAAGSDARNRGA</sequence>
<comment type="subcellular location">
    <subcellularLocation>
        <location evidence="1">Cell membrane</location>
        <topology evidence="1">Multi-pass membrane protein</topology>
    </subcellularLocation>
</comment>
<comment type="caution">
    <text evidence="5">The sequence shown here is derived from an EMBL/GenBank/DDBJ whole genome shotgun (WGS) entry which is preliminary data.</text>
</comment>
<evidence type="ECO:0000256" key="2">
    <source>
        <dbReference type="SAM" id="Phobius"/>
    </source>
</evidence>
<name>A0A841I3S0_9DEIO</name>
<dbReference type="SUPFAM" id="SSF81324">
    <property type="entry name" value="Voltage-gated potassium channels"/>
    <property type="match status" value="1"/>
</dbReference>
<evidence type="ECO:0000259" key="4">
    <source>
        <dbReference type="PROSITE" id="PS51202"/>
    </source>
</evidence>
<dbReference type="SUPFAM" id="SSF51735">
    <property type="entry name" value="NAD(P)-binding Rossmann-fold domains"/>
    <property type="match status" value="1"/>
</dbReference>
<dbReference type="Pfam" id="PF02080">
    <property type="entry name" value="TrkA_C"/>
    <property type="match status" value="1"/>
</dbReference>
<dbReference type="SUPFAM" id="SSF116726">
    <property type="entry name" value="TrkA C-terminal domain-like"/>
    <property type="match status" value="1"/>
</dbReference>
<dbReference type="PANTHER" id="PTHR43833:SF9">
    <property type="entry name" value="POTASSIUM CHANNEL PROTEIN YUGO-RELATED"/>
    <property type="match status" value="1"/>
</dbReference>
<dbReference type="PANTHER" id="PTHR43833">
    <property type="entry name" value="POTASSIUM CHANNEL PROTEIN 2-RELATED-RELATED"/>
    <property type="match status" value="1"/>
</dbReference>
<dbReference type="EMBL" id="JACHHG010000007">
    <property type="protein sequence ID" value="MBB6098662.1"/>
    <property type="molecule type" value="Genomic_DNA"/>
</dbReference>
<dbReference type="AlphaFoldDB" id="A0A841I3S0"/>
<evidence type="ECO:0000313" key="6">
    <source>
        <dbReference type="Proteomes" id="UP000569951"/>
    </source>
</evidence>
<dbReference type="Pfam" id="PF07885">
    <property type="entry name" value="Ion_trans_2"/>
    <property type="match status" value="1"/>
</dbReference>
<feature type="domain" description="RCK N-terminal" evidence="3">
    <location>
        <begin position="114"/>
        <end position="230"/>
    </location>
</feature>
<keyword evidence="2" id="KW-0472">Membrane</keyword>
<dbReference type="Gene3D" id="3.40.50.720">
    <property type="entry name" value="NAD(P)-binding Rossmann-like Domain"/>
    <property type="match status" value="1"/>
</dbReference>
<evidence type="ECO:0000256" key="1">
    <source>
        <dbReference type="ARBA" id="ARBA00004651"/>
    </source>
</evidence>
<dbReference type="InterPro" id="IPR006037">
    <property type="entry name" value="RCK_C"/>
</dbReference>
<feature type="domain" description="RCK C-terminal" evidence="4">
    <location>
        <begin position="253"/>
        <end position="334"/>
    </location>
</feature>